<comment type="catalytic activity">
    <reaction evidence="12">
        <text>Preferential cleavage: (Ac)2-L-Lys-D-Ala-|-D-Ala. Also transpeptidation of peptidyl-alanyl moieties that are N-acyl substituents of D-alanine.</text>
        <dbReference type="EC" id="3.4.16.4"/>
    </reaction>
</comment>
<evidence type="ECO:0000256" key="2">
    <source>
        <dbReference type="ARBA" id="ARBA00004752"/>
    </source>
</evidence>
<evidence type="ECO:0000256" key="1">
    <source>
        <dbReference type="ARBA" id="ARBA00003217"/>
    </source>
</evidence>
<comment type="caution">
    <text evidence="18">The sequence shown here is derived from an EMBL/GenBank/DDBJ whole genome shotgun (WGS) entry which is preliminary data.</text>
</comment>
<dbReference type="PANTHER" id="PTHR21581">
    <property type="entry name" value="D-ALANYL-D-ALANINE CARBOXYPEPTIDASE"/>
    <property type="match status" value="1"/>
</dbReference>
<keyword evidence="6" id="KW-0645">Protease</keyword>
<dbReference type="Proteomes" id="UP000194903">
    <property type="component" value="Unassembled WGS sequence"/>
</dbReference>
<keyword evidence="8" id="KW-0378">Hydrolase</keyword>
<evidence type="ECO:0000256" key="7">
    <source>
        <dbReference type="ARBA" id="ARBA00022729"/>
    </source>
</evidence>
<dbReference type="EMBL" id="NHOC01000004">
    <property type="protein sequence ID" value="OUM20980.1"/>
    <property type="molecule type" value="Genomic_DNA"/>
</dbReference>
<organism evidence="18 19">
    <name type="scientific">Butyricicoccus porcorum</name>
    <dbReference type="NCBI Taxonomy" id="1945634"/>
    <lineage>
        <taxon>Bacteria</taxon>
        <taxon>Bacillati</taxon>
        <taxon>Bacillota</taxon>
        <taxon>Clostridia</taxon>
        <taxon>Eubacteriales</taxon>
        <taxon>Butyricicoccaceae</taxon>
        <taxon>Butyricicoccus</taxon>
    </lineage>
</organism>
<evidence type="ECO:0000313" key="18">
    <source>
        <dbReference type="EMBL" id="OUM20980.1"/>
    </source>
</evidence>
<evidence type="ECO:0000256" key="16">
    <source>
        <dbReference type="SAM" id="SignalP"/>
    </source>
</evidence>
<dbReference type="InterPro" id="IPR018044">
    <property type="entry name" value="Peptidase_S11"/>
</dbReference>
<dbReference type="GO" id="GO:0009002">
    <property type="term" value="F:serine-type D-Ala-D-Ala carboxypeptidase activity"/>
    <property type="evidence" value="ECO:0007669"/>
    <property type="project" value="UniProtKB-EC"/>
</dbReference>
<keyword evidence="11" id="KW-0961">Cell wall biogenesis/degradation</keyword>
<dbReference type="RefSeq" id="WP_087018440.1">
    <property type="nucleotide sequence ID" value="NZ_NHOC01000004.1"/>
</dbReference>
<keyword evidence="10" id="KW-0573">Peptidoglycan synthesis</keyword>
<evidence type="ECO:0000256" key="3">
    <source>
        <dbReference type="ARBA" id="ARBA00007164"/>
    </source>
</evidence>
<dbReference type="OrthoDB" id="9791132at2"/>
<evidence type="ECO:0000256" key="12">
    <source>
        <dbReference type="ARBA" id="ARBA00034000"/>
    </source>
</evidence>
<dbReference type="EC" id="3.4.16.4" evidence="4"/>
<sequence>MKRICVIGAVVCCLLAVSVPASAAGLGEVKAKSAILTTEDGQVLFEQNADEALPPASVTKIMTMLLTMEAVDSGKASLDDLVTASAHAAEMGGSQIYLKEGEQMTLDDMLKSIAVASANDAAVAVAEHLGGSEETFVSMMNERAKELGCTGTTFVNPNGLDTDGEETRTTAADLAKMSAELLRHEKILEYTSIWMDTVRDGAFGLANTNKMLRLYDGMIGLKTGYTSTAGYCISAVAERDGMRLIAVVLGEPDKESRNSDITAMLNYGFANYAMADILEDGQKLDSVPVELGMQSSVSVQLADDAPILMEKAGAEGLEREIIQENSVQAPVKQGEKLGEVVLRRGEEEIARRDIVAAEDVARKGISAIYRDLLAYLLMKRQAF</sequence>
<dbReference type="Gene3D" id="2.60.410.10">
    <property type="entry name" value="D-Ala-D-Ala carboxypeptidase, C-terminal domain"/>
    <property type="match status" value="1"/>
</dbReference>
<dbReference type="InterPro" id="IPR012907">
    <property type="entry name" value="Peptidase_S11_C"/>
</dbReference>
<feature type="active site" description="Acyl-ester intermediate" evidence="13">
    <location>
        <position position="57"/>
    </location>
</feature>
<evidence type="ECO:0000256" key="4">
    <source>
        <dbReference type="ARBA" id="ARBA00012448"/>
    </source>
</evidence>
<feature type="chain" id="PRO_5012897181" description="serine-type D-Ala-D-Ala carboxypeptidase" evidence="16">
    <location>
        <begin position="24"/>
        <end position="383"/>
    </location>
</feature>
<reference evidence="18 19" key="1">
    <citation type="submission" date="2017-05" db="EMBL/GenBank/DDBJ databases">
        <title>Butyricicoccus porcorum sp. nov. a butyrate-producing bacterium from the swine intestinal tract.</title>
        <authorList>
            <person name="Trachsel J."/>
            <person name="Humphrey S."/>
            <person name="Allen H.K."/>
        </authorList>
    </citation>
    <scope>NUCLEOTIDE SEQUENCE [LARGE SCALE GENOMIC DNA]</scope>
    <source>
        <strain evidence="18">BB10</strain>
    </source>
</reference>
<proteinExistence type="inferred from homology"/>
<feature type="active site" description="Proton acceptor" evidence="13">
    <location>
        <position position="60"/>
    </location>
</feature>
<evidence type="ECO:0000313" key="19">
    <source>
        <dbReference type="Proteomes" id="UP000194903"/>
    </source>
</evidence>
<evidence type="ECO:0000256" key="14">
    <source>
        <dbReference type="PIRSR" id="PIRSR618044-2"/>
    </source>
</evidence>
<dbReference type="InterPro" id="IPR001967">
    <property type="entry name" value="Peptidase_S11_N"/>
</dbReference>
<dbReference type="SMART" id="SM00936">
    <property type="entry name" value="PBP5_C"/>
    <property type="match status" value="1"/>
</dbReference>
<dbReference type="SUPFAM" id="SSF56601">
    <property type="entry name" value="beta-lactamase/transpeptidase-like"/>
    <property type="match status" value="1"/>
</dbReference>
<evidence type="ECO:0000256" key="5">
    <source>
        <dbReference type="ARBA" id="ARBA00022645"/>
    </source>
</evidence>
<keyword evidence="5" id="KW-0121">Carboxypeptidase</keyword>
<evidence type="ECO:0000256" key="13">
    <source>
        <dbReference type="PIRSR" id="PIRSR618044-1"/>
    </source>
</evidence>
<evidence type="ECO:0000256" key="10">
    <source>
        <dbReference type="ARBA" id="ARBA00022984"/>
    </source>
</evidence>
<feature type="binding site" evidence="14">
    <location>
        <position position="222"/>
    </location>
    <ligand>
        <name>substrate</name>
    </ligand>
</feature>
<dbReference type="InterPro" id="IPR037167">
    <property type="entry name" value="Peptidase_S11_C_sf"/>
</dbReference>
<evidence type="ECO:0000259" key="17">
    <source>
        <dbReference type="SMART" id="SM00936"/>
    </source>
</evidence>
<dbReference type="InterPro" id="IPR012338">
    <property type="entry name" value="Beta-lactam/transpept-like"/>
</dbReference>
<dbReference type="Pfam" id="PF00768">
    <property type="entry name" value="Peptidase_S11"/>
    <property type="match status" value="1"/>
</dbReference>
<gene>
    <name evidence="18" type="ORF">CBW42_05200</name>
</gene>
<dbReference type="UniPathway" id="UPA00219"/>
<keyword evidence="7 16" id="KW-0732">Signal</keyword>
<evidence type="ECO:0000256" key="8">
    <source>
        <dbReference type="ARBA" id="ARBA00022801"/>
    </source>
</evidence>
<dbReference type="Pfam" id="PF07943">
    <property type="entry name" value="PBP5_C"/>
    <property type="match status" value="1"/>
</dbReference>
<keyword evidence="9" id="KW-0133">Cell shape</keyword>
<feature type="active site" evidence="13">
    <location>
        <position position="117"/>
    </location>
</feature>
<comment type="similarity">
    <text evidence="3 15">Belongs to the peptidase S11 family.</text>
</comment>
<comment type="function">
    <text evidence="1">Removes C-terminal D-alanyl residues from sugar-peptide cell wall precursors.</text>
</comment>
<keyword evidence="19" id="KW-1185">Reference proteome</keyword>
<dbReference type="GO" id="GO:0009252">
    <property type="term" value="P:peptidoglycan biosynthetic process"/>
    <property type="evidence" value="ECO:0007669"/>
    <property type="project" value="UniProtKB-UniPathway"/>
</dbReference>
<evidence type="ECO:0000256" key="9">
    <source>
        <dbReference type="ARBA" id="ARBA00022960"/>
    </source>
</evidence>
<protein>
    <recommendedName>
        <fullName evidence="4">serine-type D-Ala-D-Ala carboxypeptidase</fullName>
        <ecNumber evidence="4">3.4.16.4</ecNumber>
    </recommendedName>
</protein>
<dbReference type="Gene3D" id="3.40.710.10">
    <property type="entry name" value="DD-peptidase/beta-lactamase superfamily"/>
    <property type="match status" value="1"/>
</dbReference>
<dbReference type="GO" id="GO:0071555">
    <property type="term" value="P:cell wall organization"/>
    <property type="evidence" value="ECO:0007669"/>
    <property type="project" value="UniProtKB-KW"/>
</dbReference>
<dbReference type="PANTHER" id="PTHR21581:SF6">
    <property type="entry name" value="TRAFFICKING PROTEIN PARTICLE COMPLEX SUBUNIT 12"/>
    <property type="match status" value="1"/>
</dbReference>
<feature type="domain" description="Peptidase S11 D-Ala-D-Ala carboxypeptidase A C-terminal" evidence="17">
    <location>
        <begin position="272"/>
        <end position="362"/>
    </location>
</feature>
<evidence type="ECO:0000256" key="11">
    <source>
        <dbReference type="ARBA" id="ARBA00023316"/>
    </source>
</evidence>
<evidence type="ECO:0000256" key="6">
    <source>
        <dbReference type="ARBA" id="ARBA00022670"/>
    </source>
</evidence>
<dbReference type="GO" id="GO:0006508">
    <property type="term" value="P:proteolysis"/>
    <property type="evidence" value="ECO:0007669"/>
    <property type="project" value="UniProtKB-KW"/>
</dbReference>
<dbReference type="InterPro" id="IPR015956">
    <property type="entry name" value="Peniciliin-bd_prot_C_sf"/>
</dbReference>
<comment type="pathway">
    <text evidence="2">Cell wall biogenesis; peptidoglycan biosynthesis.</text>
</comment>
<dbReference type="AlphaFoldDB" id="A0A252F5N3"/>
<dbReference type="SUPFAM" id="SSF69189">
    <property type="entry name" value="Penicillin-binding protein associated domain"/>
    <property type="match status" value="1"/>
</dbReference>
<feature type="signal peptide" evidence="16">
    <location>
        <begin position="1"/>
        <end position="23"/>
    </location>
</feature>
<dbReference type="GO" id="GO:0008360">
    <property type="term" value="P:regulation of cell shape"/>
    <property type="evidence" value="ECO:0007669"/>
    <property type="project" value="UniProtKB-KW"/>
</dbReference>
<dbReference type="PRINTS" id="PR00725">
    <property type="entry name" value="DADACBPTASE1"/>
</dbReference>
<evidence type="ECO:0000256" key="15">
    <source>
        <dbReference type="RuleBase" id="RU004016"/>
    </source>
</evidence>
<accession>A0A252F5N3</accession>
<name>A0A252F5N3_9FIRM</name>